<feature type="transmembrane region" description="Helical" evidence="11">
    <location>
        <begin position="9"/>
        <end position="28"/>
    </location>
</feature>
<dbReference type="GO" id="GO:0000139">
    <property type="term" value="C:Golgi membrane"/>
    <property type="evidence" value="ECO:0007669"/>
    <property type="project" value="UniProtKB-SubCell"/>
</dbReference>
<evidence type="ECO:0000256" key="3">
    <source>
        <dbReference type="ARBA" id="ARBA00022676"/>
    </source>
</evidence>
<protein>
    <recommendedName>
        <fullName evidence="11">Hexosyltransferase</fullName>
        <ecNumber evidence="11">2.4.1.-</ecNumber>
    </recommendedName>
</protein>
<comment type="caution">
    <text evidence="12">The sequence shown here is derived from an EMBL/GenBank/DDBJ whole genome shotgun (WGS) entry which is preliminary data.</text>
</comment>
<dbReference type="PANTHER" id="PTHR11214">
    <property type="entry name" value="BETA-1,3-N-ACETYLGLUCOSAMINYLTRANSFERASE"/>
    <property type="match status" value="1"/>
</dbReference>
<organism evidence="12 13">
    <name type="scientific">Acropora cervicornis</name>
    <name type="common">Staghorn coral</name>
    <dbReference type="NCBI Taxonomy" id="6130"/>
    <lineage>
        <taxon>Eukaryota</taxon>
        <taxon>Metazoa</taxon>
        <taxon>Cnidaria</taxon>
        <taxon>Anthozoa</taxon>
        <taxon>Hexacorallia</taxon>
        <taxon>Scleractinia</taxon>
        <taxon>Astrocoeniina</taxon>
        <taxon>Acroporidae</taxon>
        <taxon>Acropora</taxon>
    </lineage>
</organism>
<keyword evidence="9 11" id="KW-0472">Membrane</keyword>
<keyword evidence="8 11" id="KW-0333">Golgi apparatus</keyword>
<name>A0AAD9QLP1_ACRCE</name>
<dbReference type="EMBL" id="JARQWQ010000025">
    <property type="protein sequence ID" value="KAK2563587.1"/>
    <property type="molecule type" value="Genomic_DNA"/>
</dbReference>
<evidence type="ECO:0000256" key="11">
    <source>
        <dbReference type="RuleBase" id="RU363063"/>
    </source>
</evidence>
<reference evidence="12" key="1">
    <citation type="journal article" date="2023" name="G3 (Bethesda)">
        <title>Whole genome assembly and annotation of the endangered Caribbean coral Acropora cervicornis.</title>
        <authorList>
            <person name="Selwyn J.D."/>
            <person name="Vollmer S.V."/>
        </authorList>
    </citation>
    <scope>NUCLEOTIDE SEQUENCE</scope>
    <source>
        <strain evidence="12">K2</strain>
    </source>
</reference>
<dbReference type="GO" id="GO:0016758">
    <property type="term" value="F:hexosyltransferase activity"/>
    <property type="evidence" value="ECO:0007669"/>
    <property type="project" value="InterPro"/>
</dbReference>
<dbReference type="Pfam" id="PF01762">
    <property type="entry name" value="Galactosyl_T"/>
    <property type="match status" value="1"/>
</dbReference>
<dbReference type="FunFam" id="3.90.550.50:FF:000001">
    <property type="entry name" value="Hexosyltransferase"/>
    <property type="match status" value="1"/>
</dbReference>
<dbReference type="AlphaFoldDB" id="A0AAD9QLP1"/>
<evidence type="ECO:0000313" key="13">
    <source>
        <dbReference type="Proteomes" id="UP001249851"/>
    </source>
</evidence>
<comment type="subcellular location">
    <subcellularLocation>
        <location evidence="1 11">Golgi apparatus membrane</location>
        <topology evidence="1 11">Single-pass type II membrane protein</topology>
    </subcellularLocation>
</comment>
<keyword evidence="4" id="KW-0808">Transferase</keyword>
<keyword evidence="3 11" id="KW-0328">Glycosyltransferase</keyword>
<dbReference type="EC" id="2.4.1.-" evidence="11"/>
<evidence type="ECO:0000256" key="2">
    <source>
        <dbReference type="ARBA" id="ARBA00008661"/>
    </source>
</evidence>
<dbReference type="InterPro" id="IPR002659">
    <property type="entry name" value="Glyco_trans_31"/>
</dbReference>
<keyword evidence="13" id="KW-1185">Reference proteome</keyword>
<reference evidence="12" key="2">
    <citation type="journal article" date="2023" name="Science">
        <title>Genomic signatures of disease resistance in endangered staghorn corals.</title>
        <authorList>
            <person name="Vollmer S.V."/>
            <person name="Selwyn J.D."/>
            <person name="Despard B.A."/>
            <person name="Roesel C.L."/>
        </authorList>
    </citation>
    <scope>NUCLEOTIDE SEQUENCE</scope>
    <source>
        <strain evidence="12">K2</strain>
    </source>
</reference>
<evidence type="ECO:0000256" key="1">
    <source>
        <dbReference type="ARBA" id="ARBA00004323"/>
    </source>
</evidence>
<evidence type="ECO:0000256" key="8">
    <source>
        <dbReference type="ARBA" id="ARBA00023034"/>
    </source>
</evidence>
<proteinExistence type="inferred from homology"/>
<dbReference type="Gene3D" id="3.90.550.50">
    <property type="match status" value="1"/>
</dbReference>
<dbReference type="GO" id="GO:0006493">
    <property type="term" value="P:protein O-linked glycosylation"/>
    <property type="evidence" value="ECO:0007669"/>
    <property type="project" value="TreeGrafter"/>
</dbReference>
<sequence>MGVISAKTLGAKFLILMVVCLTITNFYIPTMYYQYLKSSVPHGHQDESGETLYANLRRLQIEIQETFRKFDEKQRFIDGKAFNPAVWNEGNWEREEGYQTRKRSLLRFKPNCKQPPFLLIQVHSTPENFMAREAIRMSWGRPDNNINKDGVMKQKVPGMWKTVFLLGQTLNPKLDNLLHDEARKNGDMAFGDFIDSYRNLTSKMVFGIKWATKHCQAEYVMKADEDSFINIHDLVLWLNEHHERSKSHSKSLYMGAALVNTEPIRDLGSPFYVSRREYPYPIYPPYAPGPGYVFSGDLLTNLSLVMKYVKLFPNEDACLGVLMKFLKVELTYNERFLPFSMGKATYWQYQGYSICEFIHALVIHRISGKLQIQTHFNVLVLKHTRTICHHIKSGVGEPEFEVLGGR</sequence>
<evidence type="ECO:0000256" key="4">
    <source>
        <dbReference type="ARBA" id="ARBA00022679"/>
    </source>
</evidence>
<evidence type="ECO:0000313" key="12">
    <source>
        <dbReference type="EMBL" id="KAK2563587.1"/>
    </source>
</evidence>
<keyword evidence="6 11" id="KW-0735">Signal-anchor</keyword>
<keyword evidence="5 11" id="KW-0812">Transmembrane</keyword>
<evidence type="ECO:0000256" key="5">
    <source>
        <dbReference type="ARBA" id="ARBA00022692"/>
    </source>
</evidence>
<dbReference type="Proteomes" id="UP001249851">
    <property type="component" value="Unassembled WGS sequence"/>
</dbReference>
<keyword evidence="7 11" id="KW-1133">Transmembrane helix</keyword>
<dbReference type="PANTHER" id="PTHR11214:SF376">
    <property type="entry name" value="HEXOSYLTRANSFERASE"/>
    <property type="match status" value="1"/>
</dbReference>
<keyword evidence="10" id="KW-0325">Glycoprotein</keyword>
<evidence type="ECO:0000256" key="9">
    <source>
        <dbReference type="ARBA" id="ARBA00023136"/>
    </source>
</evidence>
<evidence type="ECO:0000256" key="7">
    <source>
        <dbReference type="ARBA" id="ARBA00022989"/>
    </source>
</evidence>
<comment type="similarity">
    <text evidence="2 11">Belongs to the glycosyltransferase 31 family.</text>
</comment>
<evidence type="ECO:0000256" key="6">
    <source>
        <dbReference type="ARBA" id="ARBA00022968"/>
    </source>
</evidence>
<gene>
    <name evidence="12" type="ORF">P5673_013316</name>
</gene>
<evidence type="ECO:0000256" key="10">
    <source>
        <dbReference type="ARBA" id="ARBA00023180"/>
    </source>
</evidence>
<accession>A0AAD9QLP1</accession>